<proteinExistence type="predicted"/>
<dbReference type="OrthoDB" id="10444340at2759"/>
<organism evidence="2 3">
    <name type="scientific">Pisolithus tinctorius Marx 270</name>
    <dbReference type="NCBI Taxonomy" id="870435"/>
    <lineage>
        <taxon>Eukaryota</taxon>
        <taxon>Fungi</taxon>
        <taxon>Dikarya</taxon>
        <taxon>Basidiomycota</taxon>
        <taxon>Agaricomycotina</taxon>
        <taxon>Agaricomycetes</taxon>
        <taxon>Agaricomycetidae</taxon>
        <taxon>Boletales</taxon>
        <taxon>Sclerodermatineae</taxon>
        <taxon>Pisolithaceae</taxon>
        <taxon>Pisolithus</taxon>
    </lineage>
</organism>
<evidence type="ECO:0000313" key="2">
    <source>
        <dbReference type="EMBL" id="KIN95019.1"/>
    </source>
</evidence>
<feature type="compositionally biased region" description="Polar residues" evidence="1">
    <location>
        <begin position="44"/>
        <end position="58"/>
    </location>
</feature>
<accession>A0A0C3N1R3</accession>
<name>A0A0C3N1R3_PISTI</name>
<protein>
    <submittedName>
        <fullName evidence="2">Uncharacterized protein</fullName>
    </submittedName>
</protein>
<sequence>MAILLHDLAAARAKTSPSLPAKGPAIHVPDAGARRVYRPALPTISPSAHPESTITPEPSYSNYSDADSDSEVGPQPPQAHSPFSGAPNEGKSAVAEFTENEERRRQNVEEAKKPKKLEREEWTLVHPRTKPLISSITFEQHSTPPNQKPANSGEALAKAESSTAPPGQGPPPSDNNVSPMKCLVGNGKLGMKRLGGVSNDEEHAAVVLLQRRTRRAALADMHAEGEAQKKRDAAEEPAAIWDHTRDMDEKQR</sequence>
<dbReference type="HOGENOM" id="CLU_1103157_0_0_1"/>
<feature type="compositionally biased region" description="Basic and acidic residues" evidence="1">
    <location>
        <begin position="221"/>
        <end position="234"/>
    </location>
</feature>
<feature type="compositionally biased region" description="Basic and acidic residues" evidence="1">
    <location>
        <begin position="100"/>
        <end position="123"/>
    </location>
</feature>
<dbReference type="EMBL" id="KN832079">
    <property type="protein sequence ID" value="KIN95019.1"/>
    <property type="molecule type" value="Genomic_DNA"/>
</dbReference>
<feature type="region of interest" description="Disordered" evidence="1">
    <location>
        <begin position="220"/>
        <end position="252"/>
    </location>
</feature>
<evidence type="ECO:0000313" key="3">
    <source>
        <dbReference type="Proteomes" id="UP000054217"/>
    </source>
</evidence>
<feature type="region of interest" description="Disordered" evidence="1">
    <location>
        <begin position="13"/>
        <end position="184"/>
    </location>
</feature>
<reference evidence="2 3" key="1">
    <citation type="submission" date="2014-04" db="EMBL/GenBank/DDBJ databases">
        <authorList>
            <consortium name="DOE Joint Genome Institute"/>
            <person name="Kuo A."/>
            <person name="Kohler A."/>
            <person name="Costa M.D."/>
            <person name="Nagy L.G."/>
            <person name="Floudas D."/>
            <person name="Copeland A."/>
            <person name="Barry K.W."/>
            <person name="Cichocki N."/>
            <person name="Veneault-Fourrey C."/>
            <person name="LaButti K."/>
            <person name="Lindquist E.A."/>
            <person name="Lipzen A."/>
            <person name="Lundell T."/>
            <person name="Morin E."/>
            <person name="Murat C."/>
            <person name="Sun H."/>
            <person name="Tunlid A."/>
            <person name="Henrissat B."/>
            <person name="Grigoriev I.V."/>
            <person name="Hibbett D.S."/>
            <person name="Martin F."/>
            <person name="Nordberg H.P."/>
            <person name="Cantor M.N."/>
            <person name="Hua S.X."/>
        </authorList>
    </citation>
    <scope>NUCLEOTIDE SEQUENCE [LARGE SCALE GENOMIC DNA]</scope>
    <source>
        <strain evidence="2 3">Marx 270</strain>
    </source>
</reference>
<dbReference type="Proteomes" id="UP000054217">
    <property type="component" value="Unassembled WGS sequence"/>
</dbReference>
<reference evidence="3" key="2">
    <citation type="submission" date="2015-01" db="EMBL/GenBank/DDBJ databases">
        <title>Evolutionary Origins and Diversification of the Mycorrhizal Mutualists.</title>
        <authorList>
            <consortium name="DOE Joint Genome Institute"/>
            <consortium name="Mycorrhizal Genomics Consortium"/>
            <person name="Kohler A."/>
            <person name="Kuo A."/>
            <person name="Nagy L.G."/>
            <person name="Floudas D."/>
            <person name="Copeland A."/>
            <person name="Barry K.W."/>
            <person name="Cichocki N."/>
            <person name="Veneault-Fourrey C."/>
            <person name="LaButti K."/>
            <person name="Lindquist E.A."/>
            <person name="Lipzen A."/>
            <person name="Lundell T."/>
            <person name="Morin E."/>
            <person name="Murat C."/>
            <person name="Riley R."/>
            <person name="Ohm R."/>
            <person name="Sun H."/>
            <person name="Tunlid A."/>
            <person name="Henrissat B."/>
            <person name="Grigoriev I.V."/>
            <person name="Hibbett D.S."/>
            <person name="Martin F."/>
        </authorList>
    </citation>
    <scope>NUCLEOTIDE SEQUENCE [LARGE SCALE GENOMIC DNA]</scope>
    <source>
        <strain evidence="3">Marx 270</strain>
    </source>
</reference>
<feature type="compositionally biased region" description="Basic and acidic residues" evidence="1">
    <location>
        <begin position="242"/>
        <end position="252"/>
    </location>
</feature>
<dbReference type="InParanoid" id="A0A0C3N1R3"/>
<evidence type="ECO:0000256" key="1">
    <source>
        <dbReference type="SAM" id="MobiDB-lite"/>
    </source>
</evidence>
<keyword evidence="3" id="KW-1185">Reference proteome</keyword>
<feature type="compositionally biased region" description="Polar residues" evidence="1">
    <location>
        <begin position="132"/>
        <end position="150"/>
    </location>
</feature>
<dbReference type="AlphaFoldDB" id="A0A0C3N1R3"/>
<gene>
    <name evidence="2" type="ORF">M404DRAFT_34541</name>
</gene>